<keyword evidence="1" id="KW-0472">Membrane</keyword>
<protein>
    <submittedName>
        <fullName evidence="2">Uncharacterized protein</fullName>
    </submittedName>
</protein>
<keyword evidence="1" id="KW-0812">Transmembrane</keyword>
<proteinExistence type="predicted"/>
<dbReference type="EMBL" id="GBXM01073058">
    <property type="protein sequence ID" value="JAH35519.1"/>
    <property type="molecule type" value="Transcribed_RNA"/>
</dbReference>
<evidence type="ECO:0000313" key="2">
    <source>
        <dbReference type="EMBL" id="JAH35519.1"/>
    </source>
</evidence>
<keyword evidence="1" id="KW-1133">Transmembrane helix</keyword>
<dbReference type="AlphaFoldDB" id="A0A0E9S263"/>
<organism evidence="2">
    <name type="scientific">Anguilla anguilla</name>
    <name type="common">European freshwater eel</name>
    <name type="synonym">Muraena anguilla</name>
    <dbReference type="NCBI Taxonomy" id="7936"/>
    <lineage>
        <taxon>Eukaryota</taxon>
        <taxon>Metazoa</taxon>
        <taxon>Chordata</taxon>
        <taxon>Craniata</taxon>
        <taxon>Vertebrata</taxon>
        <taxon>Euteleostomi</taxon>
        <taxon>Actinopterygii</taxon>
        <taxon>Neopterygii</taxon>
        <taxon>Teleostei</taxon>
        <taxon>Anguilliformes</taxon>
        <taxon>Anguillidae</taxon>
        <taxon>Anguilla</taxon>
    </lineage>
</organism>
<sequence length="64" mass="7016">MFSVVNTLGNSWEAKKGSCKQRTLGKLCGRVNRPTSRVKCILTKCTLSIAFLLVLSLVCCLLVL</sequence>
<name>A0A0E9S263_ANGAN</name>
<reference evidence="2" key="1">
    <citation type="submission" date="2014-11" db="EMBL/GenBank/DDBJ databases">
        <authorList>
            <person name="Amaro Gonzalez C."/>
        </authorList>
    </citation>
    <scope>NUCLEOTIDE SEQUENCE</scope>
</reference>
<accession>A0A0E9S263</accession>
<reference evidence="2" key="2">
    <citation type="journal article" date="2015" name="Fish Shellfish Immunol.">
        <title>Early steps in the European eel (Anguilla anguilla)-Vibrio vulnificus interaction in the gills: Role of the RtxA13 toxin.</title>
        <authorList>
            <person name="Callol A."/>
            <person name="Pajuelo D."/>
            <person name="Ebbesson L."/>
            <person name="Teles M."/>
            <person name="MacKenzie S."/>
            <person name="Amaro C."/>
        </authorList>
    </citation>
    <scope>NUCLEOTIDE SEQUENCE</scope>
</reference>
<evidence type="ECO:0000256" key="1">
    <source>
        <dbReference type="SAM" id="Phobius"/>
    </source>
</evidence>
<feature type="transmembrane region" description="Helical" evidence="1">
    <location>
        <begin position="41"/>
        <end position="63"/>
    </location>
</feature>